<dbReference type="Proteomes" id="UP001642540">
    <property type="component" value="Unassembled WGS sequence"/>
</dbReference>
<keyword evidence="3" id="KW-1185">Reference proteome</keyword>
<protein>
    <submittedName>
        <fullName evidence="2">Uncharacterized protein</fullName>
    </submittedName>
</protein>
<reference evidence="2 3" key="1">
    <citation type="submission" date="2024-08" db="EMBL/GenBank/DDBJ databases">
        <authorList>
            <person name="Cucini C."/>
            <person name="Frati F."/>
        </authorList>
    </citation>
    <scope>NUCLEOTIDE SEQUENCE [LARGE SCALE GENOMIC DNA]</scope>
</reference>
<evidence type="ECO:0000256" key="1">
    <source>
        <dbReference type="SAM" id="MobiDB-lite"/>
    </source>
</evidence>
<gene>
    <name evidence="2" type="ORF">ODALV1_LOCUS4790</name>
</gene>
<evidence type="ECO:0000313" key="3">
    <source>
        <dbReference type="Proteomes" id="UP001642540"/>
    </source>
</evidence>
<accession>A0ABP1PX23</accession>
<feature type="region of interest" description="Disordered" evidence="1">
    <location>
        <begin position="88"/>
        <end position="113"/>
    </location>
</feature>
<sequence length="525" mass="54924">MEALQKFPDVVISLLAVILTFVIFQSSPVTCSGTFSSKELTYIGGEPFGVGVGETRPVKSLHQISNSISRNDNTGNVIFNDNIAFGGTSSSSSSRRQERNYNSATGGERGQRQVSNSVAGGFLQNHRLEGPLSPEVASSSAVAAAAAATTTNAISPTSYSENDLKLAGSSDNRQQERSIPTIGIYGDGGVGGAGATFLGGGQERAYMANQYQNHGWASNSGSCLFSCSAGNNFGGATASCCQQNYVQCCPNPQHEQWNFKNLHHGRGYGYGSSGSIIPSHNFKGGNGWGSSLPYNPPPIVRPKVCQPHHHQHNILPVGSLHAGGNILHKGIATLKHGVQNIGQFFKGHVGSGWTAGGNGAAGYYFHRRSDDTTLTDERKHYGINSSKKRRHARSVNKGWGSGAGGGFDQVVVPCPVYSSPPNLGWPVVRPHSVGLGSLIGWTVPGYQIHGGIGYSGGLNQHGSIGYSSGGLYQHGSPGVGSGWGGSNFCRSDYECPGKNHQNLADGVGDPDGAPSGHVETDAPAK</sequence>
<proteinExistence type="predicted"/>
<dbReference type="EMBL" id="CAXLJM020000014">
    <property type="protein sequence ID" value="CAL8080953.1"/>
    <property type="molecule type" value="Genomic_DNA"/>
</dbReference>
<organism evidence="2 3">
    <name type="scientific">Orchesella dallaii</name>
    <dbReference type="NCBI Taxonomy" id="48710"/>
    <lineage>
        <taxon>Eukaryota</taxon>
        <taxon>Metazoa</taxon>
        <taxon>Ecdysozoa</taxon>
        <taxon>Arthropoda</taxon>
        <taxon>Hexapoda</taxon>
        <taxon>Collembola</taxon>
        <taxon>Entomobryomorpha</taxon>
        <taxon>Entomobryoidea</taxon>
        <taxon>Orchesellidae</taxon>
        <taxon>Orchesellinae</taxon>
        <taxon>Orchesella</taxon>
    </lineage>
</organism>
<name>A0ABP1PX23_9HEXA</name>
<comment type="caution">
    <text evidence="2">The sequence shown here is derived from an EMBL/GenBank/DDBJ whole genome shotgun (WGS) entry which is preliminary data.</text>
</comment>
<feature type="region of interest" description="Disordered" evidence="1">
    <location>
        <begin position="499"/>
        <end position="525"/>
    </location>
</feature>
<evidence type="ECO:0000313" key="2">
    <source>
        <dbReference type="EMBL" id="CAL8080953.1"/>
    </source>
</evidence>